<dbReference type="GO" id="GO:0006094">
    <property type="term" value="P:gluconeogenesis"/>
    <property type="evidence" value="ECO:0007669"/>
    <property type="project" value="UniProtKB-UniRule"/>
</dbReference>
<dbReference type="Gene3D" id="3.40.449.10">
    <property type="entry name" value="Phosphoenolpyruvate Carboxykinase, domain 1"/>
    <property type="match status" value="1"/>
</dbReference>
<dbReference type="NCBIfam" id="NF006820">
    <property type="entry name" value="PRK09344.1-2"/>
    <property type="match status" value="1"/>
</dbReference>
<keyword evidence="11" id="KW-0418">Kinase</keyword>
<keyword evidence="11" id="KW-0670">Pyruvate</keyword>
<feature type="binding site" evidence="10">
    <location>
        <position position="195"/>
    </location>
    <ligand>
        <name>ATP</name>
        <dbReference type="ChEBI" id="CHEBI:30616"/>
    </ligand>
</feature>
<evidence type="ECO:0000256" key="1">
    <source>
        <dbReference type="ARBA" id="ARBA00004742"/>
    </source>
</evidence>
<comment type="similarity">
    <text evidence="2 10">Belongs to the phosphoenolpyruvate carboxykinase (ATP) family.</text>
</comment>
<comment type="subcellular location">
    <subcellularLocation>
        <location evidence="10">Cytoplasm</location>
    </subcellularLocation>
</comment>
<dbReference type="GO" id="GO:0005524">
    <property type="term" value="F:ATP binding"/>
    <property type="evidence" value="ECO:0007669"/>
    <property type="project" value="UniProtKB-UniRule"/>
</dbReference>
<comment type="caution">
    <text evidence="10">Lacks conserved residue(s) required for the propagation of feature annotation.</text>
</comment>
<accession>A0A1I7FZ05</accession>
<feature type="binding site" evidence="10">
    <location>
        <position position="281"/>
    </location>
    <ligand>
        <name>ATP</name>
        <dbReference type="ChEBI" id="CHEBI:30616"/>
    </ligand>
</feature>
<dbReference type="GO" id="GO:0046872">
    <property type="term" value="F:metal ion binding"/>
    <property type="evidence" value="ECO:0007669"/>
    <property type="project" value="UniProtKB-KW"/>
</dbReference>
<feature type="binding site" evidence="10">
    <location>
        <position position="215"/>
    </location>
    <ligand>
        <name>Mn(2+)</name>
        <dbReference type="ChEBI" id="CHEBI:29035"/>
    </ligand>
</feature>
<evidence type="ECO:0000256" key="9">
    <source>
        <dbReference type="ARBA" id="ARBA00047371"/>
    </source>
</evidence>
<dbReference type="HAMAP" id="MF_00453">
    <property type="entry name" value="PEPCK_ATP"/>
    <property type="match status" value="1"/>
</dbReference>
<keyword evidence="11" id="KW-0808">Transferase</keyword>
<evidence type="ECO:0000256" key="7">
    <source>
        <dbReference type="ARBA" id="ARBA00022840"/>
    </source>
</evidence>
<evidence type="ECO:0000256" key="2">
    <source>
        <dbReference type="ARBA" id="ARBA00006052"/>
    </source>
</evidence>
<keyword evidence="4 10" id="KW-0312">Gluconeogenesis</keyword>
<keyword evidence="10" id="KW-0479">Metal-binding</keyword>
<feature type="binding site" evidence="10">
    <location>
        <position position="189"/>
    </location>
    <ligand>
        <name>substrate</name>
    </ligand>
</feature>
<dbReference type="PROSITE" id="PS00532">
    <property type="entry name" value="PEPCK_ATP"/>
    <property type="match status" value="1"/>
</dbReference>
<evidence type="ECO:0000256" key="3">
    <source>
        <dbReference type="ARBA" id="ARBA00012363"/>
    </source>
</evidence>
<evidence type="ECO:0000256" key="8">
    <source>
        <dbReference type="ARBA" id="ARBA00023239"/>
    </source>
</evidence>
<dbReference type="FunFam" id="2.170.8.10:FF:000001">
    <property type="entry name" value="Phosphoenolpyruvate carboxykinase (ATP)"/>
    <property type="match status" value="1"/>
</dbReference>
<keyword evidence="10" id="KW-0963">Cytoplasm</keyword>
<keyword evidence="7 10" id="KW-0067">ATP-binding</keyword>
<dbReference type="SUPFAM" id="SSF68923">
    <property type="entry name" value="PEP carboxykinase N-terminal domain"/>
    <property type="match status" value="1"/>
</dbReference>
<gene>
    <name evidence="10" type="primary">pckA</name>
    <name evidence="11" type="ORF">SAMN05216508_10434</name>
</gene>
<feature type="binding site" evidence="10">
    <location>
        <position position="318"/>
    </location>
    <ligand>
        <name>substrate</name>
    </ligand>
</feature>
<feature type="binding site" evidence="10">
    <location>
        <position position="195"/>
    </location>
    <ligand>
        <name>substrate</name>
    </ligand>
</feature>
<feature type="binding site" evidence="10">
    <location>
        <position position="215"/>
    </location>
    <ligand>
        <name>ATP</name>
        <dbReference type="ChEBI" id="CHEBI:30616"/>
    </ligand>
</feature>
<dbReference type="InterPro" id="IPR001272">
    <property type="entry name" value="PEP_carboxykinase_ATP"/>
</dbReference>
<comment type="pathway">
    <text evidence="1 10">Carbohydrate biosynthesis; gluconeogenesis.</text>
</comment>
<keyword evidence="12" id="KW-1185">Reference proteome</keyword>
<proteinExistence type="inferred from homology"/>
<dbReference type="EMBL" id="FPBT01000004">
    <property type="protein sequence ID" value="SFU41397.1"/>
    <property type="molecule type" value="Genomic_DNA"/>
</dbReference>
<dbReference type="CDD" id="cd00484">
    <property type="entry name" value="PEPCK_ATP"/>
    <property type="match status" value="1"/>
</dbReference>
<keyword evidence="6 10" id="KW-0210">Decarboxylase</keyword>
<evidence type="ECO:0000256" key="4">
    <source>
        <dbReference type="ARBA" id="ARBA00022432"/>
    </source>
</evidence>
<dbReference type="GO" id="GO:0005829">
    <property type="term" value="C:cytosol"/>
    <property type="evidence" value="ECO:0007669"/>
    <property type="project" value="TreeGrafter"/>
</dbReference>
<dbReference type="Pfam" id="PF01293">
    <property type="entry name" value="PEPCK_ATP"/>
    <property type="match status" value="1"/>
</dbReference>
<dbReference type="EC" id="4.1.1.49" evidence="3 10"/>
<feature type="binding site" evidence="10">
    <location>
        <position position="443"/>
    </location>
    <ligand>
        <name>ATP</name>
        <dbReference type="ChEBI" id="CHEBI:30616"/>
    </ligand>
</feature>
<sequence length="528" mass="58207">METYGLDQLGLKPAAVYRNLSPAILTEKALEREEGILTDTGALAVKTGAYTGRSPKDKFIVDSEGVHDLIDWGKVNVPTTRETFRAIKAEMIQYLEGKDIFLFDGFAGADPKYTRKFRVICELASQALFINNLLIRPTKEELASYGAADFTMLVAPGFKCDPKKFGIHSEAAIMIDYEAHEVIIAGSQYSGEIKKSVFSVMNFVLPVEDNILPMHCSANMDPETKDTAVFFGLSGTGKTTLSADPNRKLIGDDEHGWSDDGIFNFEGGCYAKCIDLKEENEPEIFHAIRFGSVTENVIYDPETRKPDYTDKSLTENTRVGYPIEYISNAQIPGYGGIPKVVIFLTADSFGVLPPISRLTRNAAMYHFVTGFTAKVAGTERGITEPVPTFSTLFGQPFMPLNAAKYAQMLGDRLDKYGTQVYLVNTGWSGGPYGVGSRMKLKYTRAMVSAALNGALKDVEFVHDDRFNVEIPTSCPDVPSDILSPRNTWADKDAYDAQAKKLAGMFVKNFAEKYPDMPEEIVDAGPKAE</sequence>
<comment type="function">
    <text evidence="10">Involved in the gluconeogenesis. Catalyzes the conversion of oxaloacetate (OAA) to phosphoenolpyruvate (PEP) through direct phosphoryl transfer between the nucleoside triphosphate and OAA.</text>
</comment>
<evidence type="ECO:0000256" key="5">
    <source>
        <dbReference type="ARBA" id="ARBA00022741"/>
    </source>
</evidence>
<dbReference type="PANTHER" id="PTHR30031">
    <property type="entry name" value="PHOSPHOENOLPYRUVATE CARBOXYKINASE ATP"/>
    <property type="match status" value="1"/>
</dbReference>
<keyword evidence="10" id="KW-0464">Manganese</keyword>
<dbReference type="OrthoDB" id="9806325at2"/>
<feature type="binding site" evidence="10">
    <location>
        <begin position="232"/>
        <end position="240"/>
    </location>
    <ligand>
        <name>ATP</name>
        <dbReference type="ChEBI" id="CHEBI:30616"/>
    </ligand>
</feature>
<evidence type="ECO:0000256" key="6">
    <source>
        <dbReference type="ARBA" id="ARBA00022793"/>
    </source>
</evidence>
<comment type="cofactor">
    <cofactor evidence="10">
        <name>Mn(2+)</name>
        <dbReference type="ChEBI" id="CHEBI:29035"/>
    </cofactor>
    <text evidence="10">Binds 1 Mn(2+) ion per subunit.</text>
</comment>
<dbReference type="Gene3D" id="2.170.8.10">
    <property type="entry name" value="Phosphoenolpyruvate Carboxykinase, domain 2"/>
    <property type="match status" value="1"/>
</dbReference>
<feature type="binding site" evidence="10">
    <location>
        <position position="53"/>
    </location>
    <ligand>
        <name>substrate</name>
    </ligand>
</feature>
<dbReference type="NCBIfam" id="NF006821">
    <property type="entry name" value="PRK09344.1-3"/>
    <property type="match status" value="1"/>
</dbReference>
<dbReference type="UniPathway" id="UPA00138"/>
<dbReference type="RefSeq" id="WP_090470284.1">
    <property type="nucleotide sequence ID" value="NZ_FOWF01000004.1"/>
</dbReference>
<keyword evidence="8 10" id="KW-0456">Lyase</keyword>
<evidence type="ECO:0000256" key="10">
    <source>
        <dbReference type="HAMAP-Rule" id="MF_00453"/>
    </source>
</evidence>
<protein>
    <recommendedName>
        <fullName evidence="3 10">Phosphoenolpyruvate carboxykinase (ATP)</fullName>
        <shortName evidence="10">PCK</shortName>
        <shortName evidence="10">PEP carboxykinase</shortName>
        <shortName evidence="10">PEPCK</shortName>
        <ecNumber evidence="3 10">4.1.1.49</ecNumber>
    </recommendedName>
</protein>
<dbReference type="Proteomes" id="UP000198817">
    <property type="component" value="Unassembled WGS sequence"/>
</dbReference>
<dbReference type="PANTHER" id="PTHR30031:SF0">
    <property type="entry name" value="PHOSPHOENOLPYRUVATE CARBOXYKINASE (ATP)"/>
    <property type="match status" value="1"/>
</dbReference>
<organism evidence="11 12">
    <name type="scientific">Eubacterium pyruvativorans</name>
    <dbReference type="NCBI Taxonomy" id="155865"/>
    <lineage>
        <taxon>Bacteria</taxon>
        <taxon>Bacillati</taxon>
        <taxon>Bacillota</taxon>
        <taxon>Clostridia</taxon>
        <taxon>Eubacteriales</taxon>
        <taxon>Eubacteriaceae</taxon>
        <taxon>Eubacterium</taxon>
    </lineage>
</organism>
<feature type="binding site" evidence="10">
    <location>
        <position position="195"/>
    </location>
    <ligand>
        <name>Mn(2+)</name>
        <dbReference type="ChEBI" id="CHEBI:29035"/>
    </ligand>
</feature>
<dbReference type="SUPFAM" id="SSF53795">
    <property type="entry name" value="PEP carboxykinase-like"/>
    <property type="match status" value="1"/>
</dbReference>
<comment type="catalytic activity">
    <reaction evidence="9 10">
        <text>oxaloacetate + ATP = phosphoenolpyruvate + ADP + CO2</text>
        <dbReference type="Rhea" id="RHEA:18617"/>
        <dbReference type="ChEBI" id="CHEBI:16452"/>
        <dbReference type="ChEBI" id="CHEBI:16526"/>
        <dbReference type="ChEBI" id="CHEBI:30616"/>
        <dbReference type="ChEBI" id="CHEBI:58702"/>
        <dbReference type="ChEBI" id="CHEBI:456216"/>
        <dbReference type="EC" id="4.1.1.49"/>
    </reaction>
</comment>
<dbReference type="InterPro" id="IPR008210">
    <property type="entry name" value="PEP_carboxykinase_N"/>
</dbReference>
<evidence type="ECO:0000313" key="11">
    <source>
        <dbReference type="EMBL" id="SFU41397.1"/>
    </source>
</evidence>
<dbReference type="GO" id="GO:0016301">
    <property type="term" value="F:kinase activity"/>
    <property type="evidence" value="ECO:0007669"/>
    <property type="project" value="UniProtKB-KW"/>
</dbReference>
<dbReference type="STRING" id="155865.SAMN05216515_10497"/>
<dbReference type="Gene3D" id="3.90.228.20">
    <property type="match status" value="1"/>
</dbReference>
<keyword evidence="5 10" id="KW-0547">Nucleotide-binding</keyword>
<dbReference type="NCBIfam" id="TIGR00224">
    <property type="entry name" value="pckA"/>
    <property type="match status" value="1"/>
</dbReference>
<evidence type="ECO:0000313" key="12">
    <source>
        <dbReference type="Proteomes" id="UP000198817"/>
    </source>
</evidence>
<feature type="binding site" evidence="10">
    <location>
        <position position="253"/>
    </location>
    <ligand>
        <name>Mn(2+)</name>
        <dbReference type="ChEBI" id="CHEBI:29035"/>
    </ligand>
</feature>
<name>A0A1I7FZ05_9FIRM</name>
<dbReference type="InterPro" id="IPR015994">
    <property type="entry name" value="PEPCK_ATP_CS"/>
</dbReference>
<dbReference type="AlphaFoldDB" id="A0A1I7FZ05"/>
<dbReference type="InterPro" id="IPR013035">
    <property type="entry name" value="PEP_carboxykinase_C"/>
</dbReference>
<dbReference type="PIRSF" id="PIRSF006294">
    <property type="entry name" value="PEP_crbxkin"/>
    <property type="match status" value="1"/>
</dbReference>
<reference evidence="11 12" key="1">
    <citation type="submission" date="2016-10" db="EMBL/GenBank/DDBJ databases">
        <authorList>
            <person name="de Groot N.N."/>
        </authorList>
    </citation>
    <scope>NUCLEOTIDE SEQUENCE [LARGE SCALE GENOMIC DNA]</scope>
    <source>
        <strain evidence="11 12">KHGC13</strain>
    </source>
</reference>
<feature type="binding site" evidence="10">
    <location>
        <position position="318"/>
    </location>
    <ligand>
        <name>ATP</name>
        <dbReference type="ChEBI" id="CHEBI:30616"/>
    </ligand>
</feature>
<dbReference type="GO" id="GO:0004612">
    <property type="term" value="F:phosphoenolpyruvate carboxykinase (ATP) activity"/>
    <property type="evidence" value="ECO:0007669"/>
    <property type="project" value="UniProtKB-UniRule"/>
</dbReference>